<protein>
    <submittedName>
        <fullName evidence="2">Uncharacterized protein</fullName>
    </submittedName>
</protein>
<name>A0A7U2I795_PHANO</name>
<dbReference type="EMBL" id="CP069035">
    <property type="protein sequence ID" value="QRD02163.1"/>
    <property type="molecule type" value="Genomic_DNA"/>
</dbReference>
<reference evidence="3" key="1">
    <citation type="journal article" date="2021" name="BMC Genomics">
        <title>Chromosome-level genome assembly and manually-curated proteome of model necrotroph Parastagonospora nodorum Sn15 reveals a genome-wide trove of candidate effector homologs, and redundancy of virulence-related functions within an accessory chromosome.</title>
        <authorList>
            <person name="Bertazzoni S."/>
            <person name="Jones D.A.B."/>
            <person name="Phan H.T."/>
            <person name="Tan K.-C."/>
            <person name="Hane J.K."/>
        </authorList>
    </citation>
    <scope>NUCLEOTIDE SEQUENCE [LARGE SCALE GENOMIC DNA]</scope>
    <source>
        <strain evidence="3">SN15 / ATCC MYA-4574 / FGSC 10173)</strain>
    </source>
</reference>
<dbReference type="VEuPathDB" id="FungiDB:JI435_417600"/>
<evidence type="ECO:0000256" key="1">
    <source>
        <dbReference type="SAM" id="MobiDB-lite"/>
    </source>
</evidence>
<evidence type="ECO:0000313" key="3">
    <source>
        <dbReference type="Proteomes" id="UP000663193"/>
    </source>
</evidence>
<proteinExistence type="predicted"/>
<dbReference type="Proteomes" id="UP000663193">
    <property type="component" value="Chromosome 13"/>
</dbReference>
<accession>A0A7U2I795</accession>
<feature type="compositionally biased region" description="Polar residues" evidence="1">
    <location>
        <begin position="9"/>
        <end position="19"/>
    </location>
</feature>
<organism evidence="2 3">
    <name type="scientific">Phaeosphaeria nodorum (strain SN15 / ATCC MYA-4574 / FGSC 10173)</name>
    <name type="common">Glume blotch fungus</name>
    <name type="synonym">Parastagonospora nodorum</name>
    <dbReference type="NCBI Taxonomy" id="321614"/>
    <lineage>
        <taxon>Eukaryota</taxon>
        <taxon>Fungi</taxon>
        <taxon>Dikarya</taxon>
        <taxon>Ascomycota</taxon>
        <taxon>Pezizomycotina</taxon>
        <taxon>Dothideomycetes</taxon>
        <taxon>Pleosporomycetidae</taxon>
        <taxon>Pleosporales</taxon>
        <taxon>Pleosporineae</taxon>
        <taxon>Phaeosphaeriaceae</taxon>
        <taxon>Parastagonospora</taxon>
    </lineage>
</organism>
<keyword evidence="3" id="KW-1185">Reference proteome</keyword>
<feature type="region of interest" description="Disordered" evidence="1">
    <location>
        <begin position="1"/>
        <end position="25"/>
    </location>
</feature>
<evidence type="ECO:0000313" key="2">
    <source>
        <dbReference type="EMBL" id="QRD02163.1"/>
    </source>
</evidence>
<dbReference type="AlphaFoldDB" id="A0A7U2I795"/>
<sequence>MRSDGVRSSARTEGTTLSHLSPGKARQSRVKAHLFQLQDLLGSMCIQGMRRGRSKLAVTSTIIFHA</sequence>
<gene>
    <name evidence="2" type="ORF">JI435_417600</name>
</gene>